<dbReference type="CDD" id="cd01949">
    <property type="entry name" value="GGDEF"/>
    <property type="match status" value="1"/>
</dbReference>
<dbReference type="NCBIfam" id="TIGR00254">
    <property type="entry name" value="GGDEF"/>
    <property type="match status" value="1"/>
</dbReference>
<dbReference type="PROSITE" id="PS50887">
    <property type="entry name" value="GGDEF"/>
    <property type="match status" value="1"/>
</dbReference>
<dbReference type="PROSITE" id="PS50113">
    <property type="entry name" value="PAC"/>
    <property type="match status" value="1"/>
</dbReference>
<evidence type="ECO:0000313" key="5">
    <source>
        <dbReference type="Proteomes" id="UP000500767"/>
    </source>
</evidence>
<feature type="domain" description="PAC" evidence="1">
    <location>
        <begin position="216"/>
        <end position="270"/>
    </location>
</feature>
<keyword evidence="5" id="KW-1185">Reference proteome</keyword>
<protein>
    <submittedName>
        <fullName evidence="4">GGDEF domain-containing protein</fullName>
    </submittedName>
</protein>
<dbReference type="InterPro" id="IPR035919">
    <property type="entry name" value="EAL_sf"/>
</dbReference>
<organism evidence="4 5">
    <name type="scientific">Lichenicola cladoniae</name>
    <dbReference type="NCBI Taxonomy" id="1484109"/>
    <lineage>
        <taxon>Bacteria</taxon>
        <taxon>Pseudomonadati</taxon>
        <taxon>Pseudomonadota</taxon>
        <taxon>Alphaproteobacteria</taxon>
        <taxon>Acetobacterales</taxon>
        <taxon>Acetobacteraceae</taxon>
        <taxon>Lichenicola</taxon>
    </lineage>
</organism>
<evidence type="ECO:0000259" key="3">
    <source>
        <dbReference type="PROSITE" id="PS50887"/>
    </source>
</evidence>
<dbReference type="Pfam" id="PF00990">
    <property type="entry name" value="GGDEF"/>
    <property type="match status" value="1"/>
</dbReference>
<dbReference type="FunFam" id="3.30.70.270:FF:000001">
    <property type="entry name" value="Diguanylate cyclase domain protein"/>
    <property type="match status" value="1"/>
</dbReference>
<sequence length="726" mass="79934">MSERAQEPLEDDFHEPDQESLLEFMYLCPHGMAQFDRDGTISMVNPAFSCLTMPLATPECPLDNLVQLLEPFLPDLRTLLAKPIVRGTVCDGVRVHLGAVALGQDPAVLALTVVRMDANRHLAVLSDISTQVAQERRVKENEAWFTALLQGADDYAILGLTLSGQICDWNLSGTRLFGIDTAEALTRHSSSIVASAGSSEAEFNQRLVIADRDGWHLDEGWRVRADGSRFWATCMVSPLDVDNIDPPLMRYLMVVRDITQRRHSAEELRRALTTDFLTGVLNRRSFFDLAEQELLRHARAGTECCIAMVDVDHFKMVNDTHGHVIGDGALRAVAQVLQMEARDTDLVGRLGGEEFAVLMAGVTFDQAEHIIERSRVGVASLQMMHEGTPVGLTISAGVSDGGNADLKQMLGNADTALYDAKRAGRNKVFSLAGRSGLLARRTLSQLSTAGNDPRIEVVDAIVPLPPFRPTSLPYLSAPLTNIAALKPDVDLFQFSMAFQPIVDLADNHIYAYEALVRGPEGERASHVLSQVTHDNLYVFDQACRTKAIEMAARLKLDRRLNINLLPNAIYDPISCMRETLNVAARTGFQCSQLTFELIETETVIDTAHLLNVMGEYRRLGFKMALDDFGTGYSGLSRLADLRPDIIKLDQAVVKDCDHNQARLAIIAGLIAMCAKIGTEVILEGVERIGEVEALRSVGGRFMQGFYFARPMFEGLCGDSAIFPPRP</sequence>
<dbReference type="Proteomes" id="UP000500767">
    <property type="component" value="Chromosome"/>
</dbReference>
<dbReference type="GO" id="GO:0003824">
    <property type="term" value="F:catalytic activity"/>
    <property type="evidence" value="ECO:0007669"/>
    <property type="project" value="UniProtKB-ARBA"/>
</dbReference>
<evidence type="ECO:0000259" key="2">
    <source>
        <dbReference type="PROSITE" id="PS50883"/>
    </source>
</evidence>
<dbReference type="InterPro" id="IPR052155">
    <property type="entry name" value="Biofilm_reg_signaling"/>
</dbReference>
<dbReference type="Gene3D" id="3.30.450.20">
    <property type="entry name" value="PAS domain"/>
    <property type="match status" value="1"/>
</dbReference>
<dbReference type="NCBIfam" id="TIGR00229">
    <property type="entry name" value="sensory_box"/>
    <property type="match status" value="1"/>
</dbReference>
<dbReference type="InterPro" id="IPR029787">
    <property type="entry name" value="Nucleotide_cyclase"/>
</dbReference>
<evidence type="ECO:0000313" key="4">
    <source>
        <dbReference type="EMBL" id="QKE91523.1"/>
    </source>
</evidence>
<dbReference type="Pfam" id="PF13426">
    <property type="entry name" value="PAS_9"/>
    <property type="match status" value="1"/>
</dbReference>
<dbReference type="Pfam" id="PF00563">
    <property type="entry name" value="EAL"/>
    <property type="match status" value="1"/>
</dbReference>
<accession>A0A6M8HSQ0</accession>
<dbReference type="RefSeq" id="WP_171832949.1">
    <property type="nucleotide sequence ID" value="NZ_CP053708.1"/>
</dbReference>
<dbReference type="SMART" id="SM00052">
    <property type="entry name" value="EAL"/>
    <property type="match status" value="1"/>
</dbReference>
<dbReference type="InterPro" id="IPR043128">
    <property type="entry name" value="Rev_trsase/Diguanyl_cyclase"/>
</dbReference>
<dbReference type="Gene3D" id="3.30.70.270">
    <property type="match status" value="1"/>
</dbReference>
<dbReference type="AlphaFoldDB" id="A0A6M8HSQ0"/>
<dbReference type="InterPro" id="IPR000700">
    <property type="entry name" value="PAS-assoc_C"/>
</dbReference>
<dbReference type="PANTHER" id="PTHR44757">
    <property type="entry name" value="DIGUANYLATE CYCLASE DGCP"/>
    <property type="match status" value="1"/>
</dbReference>
<dbReference type="CDD" id="cd01948">
    <property type="entry name" value="EAL"/>
    <property type="match status" value="1"/>
</dbReference>
<dbReference type="KEGG" id="lck:HN018_17095"/>
<dbReference type="InterPro" id="IPR000014">
    <property type="entry name" value="PAS"/>
</dbReference>
<dbReference type="SMART" id="SM00267">
    <property type="entry name" value="GGDEF"/>
    <property type="match status" value="1"/>
</dbReference>
<dbReference type="EMBL" id="CP053708">
    <property type="protein sequence ID" value="QKE91523.1"/>
    <property type="molecule type" value="Genomic_DNA"/>
</dbReference>
<dbReference type="PROSITE" id="PS50883">
    <property type="entry name" value="EAL"/>
    <property type="match status" value="1"/>
</dbReference>
<dbReference type="SUPFAM" id="SSF55073">
    <property type="entry name" value="Nucleotide cyclase"/>
    <property type="match status" value="1"/>
</dbReference>
<dbReference type="InterPro" id="IPR035965">
    <property type="entry name" value="PAS-like_dom_sf"/>
</dbReference>
<gene>
    <name evidence="4" type="ORF">HN018_17095</name>
</gene>
<dbReference type="SUPFAM" id="SSF55785">
    <property type="entry name" value="PYP-like sensor domain (PAS domain)"/>
    <property type="match status" value="1"/>
</dbReference>
<name>A0A6M8HSQ0_9PROT</name>
<feature type="domain" description="GGDEF" evidence="3">
    <location>
        <begin position="302"/>
        <end position="433"/>
    </location>
</feature>
<dbReference type="PANTHER" id="PTHR44757:SF2">
    <property type="entry name" value="BIOFILM ARCHITECTURE MAINTENANCE PROTEIN MBAA"/>
    <property type="match status" value="1"/>
</dbReference>
<dbReference type="InterPro" id="IPR001633">
    <property type="entry name" value="EAL_dom"/>
</dbReference>
<reference evidence="4 5" key="1">
    <citation type="journal article" date="2014" name="World J. Microbiol. Biotechnol.">
        <title>Biodiversity and physiological characteristics of Antarctic and Arctic lichens-associated bacteria.</title>
        <authorList>
            <person name="Lee Y.M."/>
            <person name="Kim E.H."/>
            <person name="Lee H.K."/>
            <person name="Hong S.G."/>
        </authorList>
    </citation>
    <scope>NUCLEOTIDE SEQUENCE [LARGE SCALE GENOMIC DNA]</scope>
    <source>
        <strain evidence="4 5">PAMC 26569</strain>
    </source>
</reference>
<proteinExistence type="predicted"/>
<dbReference type="SUPFAM" id="SSF141868">
    <property type="entry name" value="EAL domain-like"/>
    <property type="match status" value="1"/>
</dbReference>
<dbReference type="Gene3D" id="3.20.20.450">
    <property type="entry name" value="EAL domain"/>
    <property type="match status" value="1"/>
</dbReference>
<dbReference type="InterPro" id="IPR000160">
    <property type="entry name" value="GGDEF_dom"/>
</dbReference>
<dbReference type="CDD" id="cd00130">
    <property type="entry name" value="PAS"/>
    <property type="match status" value="1"/>
</dbReference>
<evidence type="ECO:0000259" key="1">
    <source>
        <dbReference type="PROSITE" id="PS50113"/>
    </source>
</evidence>
<feature type="domain" description="EAL" evidence="2">
    <location>
        <begin position="478"/>
        <end position="724"/>
    </location>
</feature>